<evidence type="ECO:0000256" key="7">
    <source>
        <dbReference type="SAM" id="MobiDB-lite"/>
    </source>
</evidence>
<keyword evidence="4 6" id="KW-1133">Transmembrane helix</keyword>
<evidence type="ECO:0000256" key="2">
    <source>
        <dbReference type="ARBA" id="ARBA00007165"/>
    </source>
</evidence>
<keyword evidence="5 6" id="KW-0472">Membrane</keyword>
<comment type="subcellular location">
    <subcellularLocation>
        <location evidence="6">Cell membrane</location>
        <topology evidence="6">Multi-pass membrane protein</topology>
    </subcellularLocation>
    <subcellularLocation>
        <location evidence="1">Membrane</location>
    </subcellularLocation>
</comment>
<feature type="transmembrane region" description="Helical" evidence="6">
    <location>
        <begin position="222"/>
        <end position="241"/>
    </location>
</feature>
<proteinExistence type="inferred from homology"/>
<dbReference type="Pfam" id="PF02104">
    <property type="entry name" value="SURF1"/>
    <property type="match status" value="1"/>
</dbReference>
<feature type="compositionally biased region" description="Low complexity" evidence="7">
    <location>
        <begin position="276"/>
        <end position="285"/>
    </location>
</feature>
<feature type="region of interest" description="Disordered" evidence="7">
    <location>
        <begin position="250"/>
        <end position="314"/>
    </location>
</feature>
<evidence type="ECO:0000256" key="1">
    <source>
        <dbReference type="ARBA" id="ARBA00004370"/>
    </source>
</evidence>
<dbReference type="EMBL" id="CP107020">
    <property type="protein sequence ID" value="UYG16326.1"/>
    <property type="molecule type" value="Genomic_DNA"/>
</dbReference>
<dbReference type="PROSITE" id="PS51257">
    <property type="entry name" value="PROKAR_LIPOPROTEIN"/>
    <property type="match status" value="1"/>
</dbReference>
<dbReference type="InterPro" id="IPR002994">
    <property type="entry name" value="Surf1/Shy1"/>
</dbReference>
<keyword evidence="3 6" id="KW-0812">Transmembrane</keyword>
<feature type="compositionally biased region" description="Basic and acidic residues" evidence="7">
    <location>
        <begin position="250"/>
        <end position="265"/>
    </location>
</feature>
<protein>
    <recommendedName>
        <fullName evidence="6">SURF1-like protein</fullName>
    </recommendedName>
</protein>
<gene>
    <name evidence="8" type="ORF">BRM3_12015</name>
</gene>
<evidence type="ECO:0000256" key="6">
    <source>
        <dbReference type="RuleBase" id="RU363076"/>
    </source>
</evidence>
<sequence length="314" mass="34340">MSASRAPWRVLLDRQWLLAALGVVVAIIACVLLGLWQFGRYETKSARADLIAANYDAEPAALDQLLASPSSALPADEQWRTAELTGRYCTDPACVLYVRNRPYNGQTGFFQLVPFRTDEGTLLVVRGWVPTEETQSLPLDPPPAPTGDERIVVRMRPAEPVLADRTNPAGQIQSVSPELAAEQVPGLTGLYTGAYGELVSEHPSAPVPTHPEKPDTSLGPHLSYAVQWWLFALFFPVALVIRARRAVLEAREDESGTETGSREDGPSADVVTALPRAARSSRAARPVPTAVRTAPRRRSQDEEDEDALLDDRTR</sequence>
<evidence type="ECO:0000256" key="3">
    <source>
        <dbReference type="ARBA" id="ARBA00022692"/>
    </source>
</evidence>
<evidence type="ECO:0000256" key="5">
    <source>
        <dbReference type="ARBA" id="ARBA00023136"/>
    </source>
</evidence>
<keyword evidence="6" id="KW-1003">Cell membrane</keyword>
<feature type="transmembrane region" description="Helical" evidence="6">
    <location>
        <begin position="16"/>
        <end position="38"/>
    </location>
</feature>
<dbReference type="PANTHER" id="PTHR23427:SF2">
    <property type="entry name" value="SURFEIT LOCUS PROTEIN 1"/>
    <property type="match status" value="1"/>
</dbReference>
<evidence type="ECO:0000313" key="9">
    <source>
        <dbReference type="Proteomes" id="UP001164305"/>
    </source>
</evidence>
<name>A0ABY6FZF9_9MICO</name>
<keyword evidence="9" id="KW-1185">Reference proteome</keyword>
<dbReference type="PROSITE" id="PS50895">
    <property type="entry name" value="SURF1"/>
    <property type="match status" value="1"/>
</dbReference>
<evidence type="ECO:0000313" key="8">
    <source>
        <dbReference type="EMBL" id="UYG16326.1"/>
    </source>
</evidence>
<evidence type="ECO:0000256" key="4">
    <source>
        <dbReference type="ARBA" id="ARBA00022989"/>
    </source>
</evidence>
<dbReference type="InterPro" id="IPR045214">
    <property type="entry name" value="Surf1/Surf4"/>
</dbReference>
<comment type="similarity">
    <text evidence="2 6">Belongs to the SURF1 family.</text>
</comment>
<accession>A0ABY6FZF9</accession>
<dbReference type="RefSeq" id="WP_263593539.1">
    <property type="nucleotide sequence ID" value="NZ_CP107020.1"/>
</dbReference>
<reference evidence="8" key="1">
    <citation type="submission" date="2022-10" db="EMBL/GenBank/DDBJ databases">
        <title>Whole-Genome Sequencing of Brachybacterium huguangmaarense BRM-3, Isolated from Betula schmidtii.</title>
        <authorList>
            <person name="Haam D."/>
        </authorList>
    </citation>
    <scope>NUCLEOTIDE SEQUENCE</scope>
    <source>
        <strain evidence="8">BRM-3</strain>
    </source>
</reference>
<organism evidence="8 9">
    <name type="scientific">Brachybacterium huguangmaarense</name>
    <dbReference type="NCBI Taxonomy" id="1652028"/>
    <lineage>
        <taxon>Bacteria</taxon>
        <taxon>Bacillati</taxon>
        <taxon>Actinomycetota</taxon>
        <taxon>Actinomycetes</taxon>
        <taxon>Micrococcales</taxon>
        <taxon>Dermabacteraceae</taxon>
        <taxon>Brachybacterium</taxon>
    </lineage>
</organism>
<dbReference type="Proteomes" id="UP001164305">
    <property type="component" value="Chromosome"/>
</dbReference>
<dbReference type="PANTHER" id="PTHR23427">
    <property type="entry name" value="SURFEIT LOCUS PROTEIN"/>
    <property type="match status" value="1"/>
</dbReference>
<dbReference type="CDD" id="cd06662">
    <property type="entry name" value="SURF1"/>
    <property type="match status" value="1"/>
</dbReference>